<name>A0A822YEF9_NELNU</name>
<dbReference type="AlphaFoldDB" id="A0A822YEF9"/>
<gene>
    <name evidence="1" type="ORF">HUJ06_029346</name>
</gene>
<keyword evidence="2" id="KW-1185">Reference proteome</keyword>
<proteinExistence type="predicted"/>
<accession>A0A822YEF9</accession>
<organism evidence="1 2">
    <name type="scientific">Nelumbo nucifera</name>
    <name type="common">Sacred lotus</name>
    <dbReference type="NCBI Taxonomy" id="4432"/>
    <lineage>
        <taxon>Eukaryota</taxon>
        <taxon>Viridiplantae</taxon>
        <taxon>Streptophyta</taxon>
        <taxon>Embryophyta</taxon>
        <taxon>Tracheophyta</taxon>
        <taxon>Spermatophyta</taxon>
        <taxon>Magnoliopsida</taxon>
        <taxon>Proteales</taxon>
        <taxon>Nelumbonaceae</taxon>
        <taxon>Nelumbo</taxon>
    </lineage>
</organism>
<evidence type="ECO:0000313" key="2">
    <source>
        <dbReference type="Proteomes" id="UP000607653"/>
    </source>
</evidence>
<reference evidence="1 2" key="1">
    <citation type="journal article" date="2020" name="Mol. Biol. Evol.">
        <title>Distinct Expression and Methylation Patterns for Genes with Different Fates following a Single Whole-Genome Duplication in Flowering Plants.</title>
        <authorList>
            <person name="Shi T."/>
            <person name="Rahmani R.S."/>
            <person name="Gugger P.F."/>
            <person name="Wang M."/>
            <person name="Li H."/>
            <person name="Zhang Y."/>
            <person name="Li Z."/>
            <person name="Wang Q."/>
            <person name="Van de Peer Y."/>
            <person name="Marchal K."/>
            <person name="Chen J."/>
        </authorList>
    </citation>
    <scope>NUCLEOTIDE SEQUENCE [LARGE SCALE GENOMIC DNA]</scope>
    <source>
        <tissue evidence="1">Leaf</tissue>
    </source>
</reference>
<dbReference type="Proteomes" id="UP000607653">
    <property type="component" value="Unassembled WGS sequence"/>
</dbReference>
<protein>
    <submittedName>
        <fullName evidence="1">Uncharacterized protein</fullName>
    </submittedName>
</protein>
<comment type="caution">
    <text evidence="1">The sequence shown here is derived from an EMBL/GenBank/DDBJ whole genome shotgun (WGS) entry which is preliminary data.</text>
</comment>
<evidence type="ECO:0000313" key="1">
    <source>
        <dbReference type="EMBL" id="DAD27878.1"/>
    </source>
</evidence>
<sequence length="58" mass="7180">MIIKDKMYFIYASRKYNYFGWGIPYNFDDVFELAHVTNRWINEPSIRKWIEERGSRTI</sequence>
<dbReference type="EMBL" id="DUZY01000002">
    <property type="protein sequence ID" value="DAD27878.1"/>
    <property type="molecule type" value="Genomic_DNA"/>
</dbReference>